<feature type="binding site" evidence="4">
    <location>
        <begin position="3"/>
        <end position="7"/>
    </location>
    <ligand>
        <name>ATP</name>
        <dbReference type="ChEBI" id="CHEBI:30616"/>
    </ligand>
</feature>
<dbReference type="RefSeq" id="WP_185955161.1">
    <property type="nucleotide sequence ID" value="NZ_FXSZ01000001.1"/>
</dbReference>
<keyword evidence="7" id="KW-1185">Reference proteome</keyword>
<evidence type="ECO:0000256" key="3">
    <source>
        <dbReference type="ARBA" id="ARBA00022840"/>
    </source>
</evidence>
<dbReference type="AlphaFoldDB" id="A0A521AZZ5"/>
<proteinExistence type="inferred from homology"/>
<keyword evidence="5" id="KW-0479">Metal-binding</keyword>
<dbReference type="Pfam" id="PF01812">
    <property type="entry name" value="5-FTHF_cyc-lig"/>
    <property type="match status" value="1"/>
</dbReference>
<dbReference type="GO" id="GO:0005524">
    <property type="term" value="F:ATP binding"/>
    <property type="evidence" value="ECO:0007669"/>
    <property type="project" value="UniProtKB-KW"/>
</dbReference>
<keyword evidence="2 4" id="KW-0547">Nucleotide-binding</keyword>
<accession>A0A521AZZ5</accession>
<comment type="cofactor">
    <cofactor evidence="5">
        <name>Mg(2+)</name>
        <dbReference type="ChEBI" id="CHEBI:18420"/>
    </cofactor>
</comment>
<dbReference type="PIRSF" id="PIRSF006806">
    <property type="entry name" value="FTHF_cligase"/>
    <property type="match status" value="1"/>
</dbReference>
<gene>
    <name evidence="6" type="ORF">SAMN06265350_101575</name>
</gene>
<evidence type="ECO:0000256" key="5">
    <source>
        <dbReference type="RuleBase" id="RU361279"/>
    </source>
</evidence>
<protein>
    <recommendedName>
        <fullName evidence="5">5-formyltetrahydrofolate cyclo-ligase</fullName>
        <ecNumber evidence="5">6.3.3.2</ecNumber>
    </recommendedName>
</protein>
<dbReference type="SUPFAM" id="SSF100950">
    <property type="entry name" value="NagB/RpiA/CoA transferase-like"/>
    <property type="match status" value="1"/>
</dbReference>
<name>A0A521AZZ5_9SPHI</name>
<feature type="binding site" evidence="4">
    <location>
        <begin position="135"/>
        <end position="143"/>
    </location>
    <ligand>
        <name>ATP</name>
        <dbReference type="ChEBI" id="CHEBI:30616"/>
    </ligand>
</feature>
<dbReference type="EC" id="6.3.3.2" evidence="5"/>
<dbReference type="GO" id="GO:0030272">
    <property type="term" value="F:5-formyltetrahydrofolate cyclo-ligase activity"/>
    <property type="evidence" value="ECO:0007669"/>
    <property type="project" value="UniProtKB-EC"/>
</dbReference>
<dbReference type="GO" id="GO:0009396">
    <property type="term" value="P:folic acid-containing compound biosynthetic process"/>
    <property type="evidence" value="ECO:0007669"/>
    <property type="project" value="TreeGrafter"/>
</dbReference>
<dbReference type="Gene3D" id="3.40.50.10420">
    <property type="entry name" value="NagB/RpiA/CoA transferase-like"/>
    <property type="match status" value="1"/>
</dbReference>
<dbReference type="Proteomes" id="UP000315971">
    <property type="component" value="Unassembled WGS sequence"/>
</dbReference>
<organism evidence="6 7">
    <name type="scientific">Solitalea koreensis</name>
    <dbReference type="NCBI Taxonomy" id="543615"/>
    <lineage>
        <taxon>Bacteria</taxon>
        <taxon>Pseudomonadati</taxon>
        <taxon>Bacteroidota</taxon>
        <taxon>Sphingobacteriia</taxon>
        <taxon>Sphingobacteriales</taxon>
        <taxon>Sphingobacteriaceae</taxon>
        <taxon>Solitalea</taxon>
    </lineage>
</organism>
<sequence>MRKAELRKIYLEKRKQLSEHDFKHFNQQIAHRFGMLDLSEVKVLHIFLPIIERHEINTYLIIEWLEANHPKIQIVVPKSNFSALTLEHFIYNNAHLKIEKNNWNIPEPVSGDKVSPQEIDMVVVPLLAFDKKGYRIGYGKGFYDRFLAECRLDVQIVGLSQFEPIETMDDINEYDVPLQQCICPQSTYSFTPLSP</sequence>
<comment type="catalytic activity">
    <reaction evidence="5">
        <text>(6S)-5-formyl-5,6,7,8-tetrahydrofolate + ATP = (6R)-5,10-methenyltetrahydrofolate + ADP + phosphate</text>
        <dbReference type="Rhea" id="RHEA:10488"/>
        <dbReference type="ChEBI" id="CHEBI:30616"/>
        <dbReference type="ChEBI" id="CHEBI:43474"/>
        <dbReference type="ChEBI" id="CHEBI:57455"/>
        <dbReference type="ChEBI" id="CHEBI:57457"/>
        <dbReference type="ChEBI" id="CHEBI:456216"/>
        <dbReference type="EC" id="6.3.3.2"/>
    </reaction>
</comment>
<dbReference type="GO" id="GO:0046872">
    <property type="term" value="F:metal ion binding"/>
    <property type="evidence" value="ECO:0007669"/>
    <property type="project" value="UniProtKB-KW"/>
</dbReference>
<dbReference type="NCBIfam" id="TIGR02727">
    <property type="entry name" value="MTHFS_bact"/>
    <property type="match status" value="1"/>
</dbReference>
<dbReference type="InterPro" id="IPR002698">
    <property type="entry name" value="FTHF_cligase"/>
</dbReference>
<feature type="binding site" evidence="4">
    <location>
        <position position="48"/>
    </location>
    <ligand>
        <name>substrate</name>
    </ligand>
</feature>
<evidence type="ECO:0000313" key="6">
    <source>
        <dbReference type="EMBL" id="SMO40407.1"/>
    </source>
</evidence>
<evidence type="ECO:0000256" key="4">
    <source>
        <dbReference type="PIRSR" id="PIRSR006806-1"/>
    </source>
</evidence>
<evidence type="ECO:0000256" key="1">
    <source>
        <dbReference type="ARBA" id="ARBA00010638"/>
    </source>
</evidence>
<feature type="binding site" evidence="4">
    <location>
        <position position="55"/>
    </location>
    <ligand>
        <name>substrate</name>
    </ligand>
</feature>
<keyword evidence="5" id="KW-0460">Magnesium</keyword>
<keyword evidence="3 4" id="KW-0067">ATP-binding</keyword>
<dbReference type="InterPro" id="IPR037171">
    <property type="entry name" value="NagB/RpiA_transferase-like"/>
</dbReference>
<evidence type="ECO:0000313" key="7">
    <source>
        <dbReference type="Proteomes" id="UP000315971"/>
    </source>
</evidence>
<reference evidence="6 7" key="1">
    <citation type="submission" date="2017-05" db="EMBL/GenBank/DDBJ databases">
        <authorList>
            <person name="Varghese N."/>
            <person name="Submissions S."/>
        </authorList>
    </citation>
    <scope>NUCLEOTIDE SEQUENCE [LARGE SCALE GENOMIC DNA]</scope>
    <source>
        <strain evidence="6 7">DSM 21342</strain>
    </source>
</reference>
<dbReference type="EMBL" id="FXSZ01000001">
    <property type="protein sequence ID" value="SMO40407.1"/>
    <property type="molecule type" value="Genomic_DNA"/>
</dbReference>
<dbReference type="GO" id="GO:0035999">
    <property type="term" value="P:tetrahydrofolate interconversion"/>
    <property type="evidence" value="ECO:0007669"/>
    <property type="project" value="TreeGrafter"/>
</dbReference>
<comment type="similarity">
    <text evidence="1 5">Belongs to the 5-formyltetrahydrofolate cyclo-ligase family.</text>
</comment>
<dbReference type="PANTHER" id="PTHR23407">
    <property type="entry name" value="ATPASE INHIBITOR/5-FORMYLTETRAHYDROFOLATE CYCLO-LIGASE"/>
    <property type="match status" value="1"/>
</dbReference>
<evidence type="ECO:0000256" key="2">
    <source>
        <dbReference type="ARBA" id="ARBA00022741"/>
    </source>
</evidence>
<keyword evidence="6" id="KW-0436">Ligase</keyword>
<dbReference type="InterPro" id="IPR024185">
    <property type="entry name" value="FTHF_cligase-like_sf"/>
</dbReference>
<dbReference type="PANTHER" id="PTHR23407:SF1">
    <property type="entry name" value="5-FORMYLTETRAHYDROFOLATE CYCLO-LIGASE"/>
    <property type="match status" value="1"/>
</dbReference>